<dbReference type="EMBL" id="SUPK01000005">
    <property type="protein sequence ID" value="TJY41806.1"/>
    <property type="molecule type" value="Genomic_DNA"/>
</dbReference>
<keyword evidence="3" id="KW-1185">Reference proteome</keyword>
<keyword evidence="1" id="KW-0175">Coiled coil</keyword>
<reference evidence="2 3" key="1">
    <citation type="submission" date="2019-04" db="EMBL/GenBank/DDBJ databases">
        <title>Cohnella sp. nov., isolated from soil.</title>
        <authorList>
            <person name="Kim W."/>
        </authorList>
    </citation>
    <scope>NUCLEOTIDE SEQUENCE [LARGE SCALE GENOMIC DNA]</scope>
    <source>
        <strain evidence="2 3">CAU 1483</strain>
    </source>
</reference>
<dbReference type="Proteomes" id="UP000309673">
    <property type="component" value="Unassembled WGS sequence"/>
</dbReference>
<sequence length="78" mass="8732">MSLEDIAAITEDGCLLSTAERHPSELKAALSKRMDLLNRHISRLDEQIRQLETVKALARQKTAYYSAVLDGNTDSDRS</sequence>
<dbReference type="OrthoDB" id="9811174at2"/>
<dbReference type="AlphaFoldDB" id="A0A4U0FAI5"/>
<comment type="caution">
    <text evidence="2">The sequence shown here is derived from an EMBL/GenBank/DDBJ whole genome shotgun (WGS) entry which is preliminary data.</text>
</comment>
<name>A0A4U0FAI5_9BACL</name>
<accession>A0A4U0FAI5</accession>
<organism evidence="2 3">
    <name type="scientific">Cohnella pontilimi</name>
    <dbReference type="NCBI Taxonomy" id="2564100"/>
    <lineage>
        <taxon>Bacteria</taxon>
        <taxon>Bacillati</taxon>
        <taxon>Bacillota</taxon>
        <taxon>Bacilli</taxon>
        <taxon>Bacillales</taxon>
        <taxon>Paenibacillaceae</taxon>
        <taxon>Cohnella</taxon>
    </lineage>
</organism>
<feature type="coiled-coil region" evidence="1">
    <location>
        <begin position="27"/>
        <end position="61"/>
    </location>
</feature>
<evidence type="ECO:0000313" key="3">
    <source>
        <dbReference type="Proteomes" id="UP000309673"/>
    </source>
</evidence>
<proteinExistence type="predicted"/>
<evidence type="ECO:0000313" key="2">
    <source>
        <dbReference type="EMBL" id="TJY41806.1"/>
    </source>
</evidence>
<dbReference type="Gene3D" id="1.10.1660.10">
    <property type="match status" value="1"/>
</dbReference>
<evidence type="ECO:0008006" key="4">
    <source>
        <dbReference type="Google" id="ProtNLM"/>
    </source>
</evidence>
<protein>
    <recommendedName>
        <fullName evidence="4">MerR family transcriptional regulator</fullName>
    </recommendedName>
</protein>
<gene>
    <name evidence="2" type="ORF">E5161_11420</name>
</gene>
<evidence type="ECO:0000256" key="1">
    <source>
        <dbReference type="SAM" id="Coils"/>
    </source>
</evidence>